<dbReference type="AlphaFoldDB" id="A0A1H4MHM6"/>
<dbReference type="EMBL" id="FNTB01000001">
    <property type="protein sequence ID" value="SEB82367.1"/>
    <property type="molecule type" value="Genomic_DNA"/>
</dbReference>
<evidence type="ECO:0000313" key="1">
    <source>
        <dbReference type="EMBL" id="SEB82367.1"/>
    </source>
</evidence>
<proteinExistence type="predicted"/>
<gene>
    <name evidence="1" type="ORF">SAMN05192540_1640</name>
</gene>
<evidence type="ECO:0000313" key="2">
    <source>
        <dbReference type="Proteomes" id="UP000183038"/>
    </source>
</evidence>
<organism evidence="1 2">
    <name type="scientific">Maribacter dokdonensis</name>
    <dbReference type="NCBI Taxonomy" id="320912"/>
    <lineage>
        <taxon>Bacteria</taxon>
        <taxon>Pseudomonadati</taxon>
        <taxon>Bacteroidota</taxon>
        <taxon>Flavobacteriia</taxon>
        <taxon>Flavobacteriales</taxon>
        <taxon>Flavobacteriaceae</taxon>
        <taxon>Maribacter</taxon>
    </lineage>
</organism>
<protein>
    <submittedName>
        <fullName evidence="1">Uncharacterized protein</fullName>
    </submittedName>
</protein>
<name>A0A1H4MHM6_9FLAO</name>
<sequence>MKSTDLAALCIAILAFNVKFEVVLSLSNFLKFPRKESLIHL</sequence>
<accession>A0A1H4MHM6</accession>
<reference evidence="1 2" key="1">
    <citation type="submission" date="2016-10" db="EMBL/GenBank/DDBJ databases">
        <authorList>
            <person name="de Groot N.N."/>
        </authorList>
    </citation>
    <scope>NUCLEOTIDE SEQUENCE [LARGE SCALE GENOMIC DNA]</scope>
    <source>
        <strain evidence="1 2">MAR_2009_71</strain>
    </source>
</reference>
<dbReference type="Proteomes" id="UP000183038">
    <property type="component" value="Unassembled WGS sequence"/>
</dbReference>